<dbReference type="GO" id="GO:0005576">
    <property type="term" value="C:extracellular region"/>
    <property type="evidence" value="ECO:0007669"/>
    <property type="project" value="TreeGrafter"/>
</dbReference>
<dbReference type="InterPro" id="IPR005693">
    <property type="entry name" value="Mce"/>
</dbReference>
<feature type="domain" description="Mammalian cell entry C-terminal" evidence="4">
    <location>
        <begin position="126"/>
        <end position="294"/>
    </location>
</feature>
<sequence length="430" mass="43501">MTTSLRRAAALASAAVLLSGCGFRGAYSIDLPGGADTGDDPYSVQIQFTDVLDLVPQSGVRVADVPVGKVTDIQLGDDWTALVTVEVDGDVDLPANAVAMIQQTSLLGEKFVELAAPGGGEAPSGRLEDGSLITLDRTNRNVEVEEVLGALSLVLNGGGLAQLQTITAELGDALEGREDAVRNTLDQLDTFIGGLDDQRAEINRALDSVDALAATLAQGTGTLTTALDTIGPGLAVLEDQRGLLVSMLQSLAQLGDVGTRVINETGADTVANLQDLQPILSQLAAAGPDLAGSLDLLLTYPFPASSLTALQYRTDQRTGGYALFSNMTADLNLDLTELFCRYVVDQTTGALVLLDPAQVTDACGVPGSPGGGAGTTPTQGSGGGGSSGGFTLPTLPDLTALVPGTAGTGSTDGGLLGLPAVPGLTTGAGQ</sequence>
<accession>A0A1I1JFW9</accession>
<dbReference type="NCBIfam" id="TIGR00996">
    <property type="entry name" value="Mtu_fam_mce"/>
    <property type="match status" value="1"/>
</dbReference>
<dbReference type="EMBL" id="FOMD01000001">
    <property type="protein sequence ID" value="SFC47356.1"/>
    <property type="molecule type" value="Genomic_DNA"/>
</dbReference>
<feature type="domain" description="Mce/MlaD" evidence="3">
    <location>
        <begin position="41"/>
        <end position="115"/>
    </location>
</feature>
<gene>
    <name evidence="5" type="ORF">SAMN05661030_1059</name>
</gene>
<evidence type="ECO:0000256" key="1">
    <source>
        <dbReference type="SAM" id="MobiDB-lite"/>
    </source>
</evidence>
<reference evidence="6" key="1">
    <citation type="submission" date="2016-10" db="EMBL/GenBank/DDBJ databases">
        <authorList>
            <person name="Varghese N."/>
            <person name="Submissions S."/>
        </authorList>
    </citation>
    <scope>NUCLEOTIDE SEQUENCE [LARGE SCALE GENOMIC DNA]</scope>
    <source>
        <strain evidence="6">DSM 45962</strain>
    </source>
</reference>
<protein>
    <submittedName>
        <fullName evidence="5">Phospholipid/cholesterol/gamma-HCH transport system substrate-binding protein</fullName>
    </submittedName>
</protein>
<evidence type="ECO:0000259" key="3">
    <source>
        <dbReference type="Pfam" id="PF02470"/>
    </source>
</evidence>
<evidence type="ECO:0000313" key="6">
    <source>
        <dbReference type="Proteomes" id="UP000199022"/>
    </source>
</evidence>
<keyword evidence="6" id="KW-1185">Reference proteome</keyword>
<feature type="signal peptide" evidence="2">
    <location>
        <begin position="1"/>
        <end position="26"/>
    </location>
</feature>
<dbReference type="Pfam" id="PF02470">
    <property type="entry name" value="MlaD"/>
    <property type="match status" value="1"/>
</dbReference>
<feature type="region of interest" description="Disordered" evidence="1">
    <location>
        <begin position="401"/>
        <end position="430"/>
    </location>
</feature>
<dbReference type="OrthoDB" id="9774928at2"/>
<feature type="compositionally biased region" description="Gly residues" evidence="1">
    <location>
        <begin position="406"/>
        <end position="416"/>
    </location>
</feature>
<feature type="compositionally biased region" description="Gly residues" evidence="1">
    <location>
        <begin position="367"/>
        <end position="388"/>
    </location>
</feature>
<dbReference type="Pfam" id="PF11887">
    <property type="entry name" value="Mce4_CUP1"/>
    <property type="match status" value="1"/>
</dbReference>
<organism evidence="5 6">
    <name type="scientific">Klenkia taihuensis</name>
    <dbReference type="NCBI Taxonomy" id="1225127"/>
    <lineage>
        <taxon>Bacteria</taxon>
        <taxon>Bacillati</taxon>
        <taxon>Actinomycetota</taxon>
        <taxon>Actinomycetes</taxon>
        <taxon>Geodermatophilales</taxon>
        <taxon>Geodermatophilaceae</taxon>
        <taxon>Klenkia</taxon>
    </lineage>
</organism>
<dbReference type="RefSeq" id="WP_091555245.1">
    <property type="nucleotide sequence ID" value="NZ_BNAC01000003.1"/>
</dbReference>
<evidence type="ECO:0000259" key="4">
    <source>
        <dbReference type="Pfam" id="PF11887"/>
    </source>
</evidence>
<evidence type="ECO:0000256" key="2">
    <source>
        <dbReference type="SAM" id="SignalP"/>
    </source>
</evidence>
<dbReference type="AlphaFoldDB" id="A0A1I1JFW9"/>
<feature type="chain" id="PRO_5011452566" evidence="2">
    <location>
        <begin position="27"/>
        <end position="430"/>
    </location>
</feature>
<dbReference type="PANTHER" id="PTHR33371">
    <property type="entry name" value="INTERMEMBRANE PHOSPHOLIPID TRANSPORT SYSTEM BINDING PROTEIN MLAD-RELATED"/>
    <property type="match status" value="1"/>
</dbReference>
<keyword evidence="2" id="KW-0732">Signal</keyword>
<dbReference type="InterPro" id="IPR024516">
    <property type="entry name" value="Mce_C"/>
</dbReference>
<feature type="region of interest" description="Disordered" evidence="1">
    <location>
        <begin position="365"/>
        <end position="389"/>
    </location>
</feature>
<dbReference type="STRING" id="1225127.SAMN05661030_1059"/>
<feature type="compositionally biased region" description="Low complexity" evidence="1">
    <location>
        <begin position="417"/>
        <end position="430"/>
    </location>
</feature>
<dbReference type="InterPro" id="IPR052336">
    <property type="entry name" value="MlaD_Phospholipid_Transporter"/>
</dbReference>
<proteinExistence type="predicted"/>
<evidence type="ECO:0000313" key="5">
    <source>
        <dbReference type="EMBL" id="SFC47356.1"/>
    </source>
</evidence>
<dbReference type="PROSITE" id="PS51257">
    <property type="entry name" value="PROKAR_LIPOPROTEIN"/>
    <property type="match status" value="1"/>
</dbReference>
<name>A0A1I1JFW9_9ACTN</name>
<dbReference type="PANTHER" id="PTHR33371:SF15">
    <property type="entry name" value="LIPOPROTEIN LPRN"/>
    <property type="match status" value="1"/>
</dbReference>
<dbReference type="Proteomes" id="UP000199022">
    <property type="component" value="Unassembled WGS sequence"/>
</dbReference>
<dbReference type="InterPro" id="IPR003399">
    <property type="entry name" value="Mce/MlaD"/>
</dbReference>